<protein>
    <submittedName>
        <fullName evidence="3">Uncharacterized protein</fullName>
    </submittedName>
</protein>
<dbReference type="EMBL" id="FXYF01000007">
    <property type="protein sequence ID" value="SMX43099.1"/>
    <property type="molecule type" value="Genomic_DNA"/>
</dbReference>
<feature type="transmembrane region" description="Helical" evidence="2">
    <location>
        <begin position="74"/>
        <end position="98"/>
    </location>
</feature>
<name>A0A238KJT5_9RHOB</name>
<keyword evidence="2" id="KW-0472">Membrane</keyword>
<organism evidence="3 4">
    <name type="scientific">Maliponia aquimaris</name>
    <dbReference type="NCBI Taxonomy" id="1673631"/>
    <lineage>
        <taxon>Bacteria</taxon>
        <taxon>Pseudomonadati</taxon>
        <taxon>Pseudomonadota</taxon>
        <taxon>Alphaproteobacteria</taxon>
        <taxon>Rhodobacterales</taxon>
        <taxon>Paracoccaceae</taxon>
        <taxon>Maliponia</taxon>
    </lineage>
</organism>
<sequence length="132" mass="13781">MLHSAALSSSLLALGLTCAIYYCNILSPQKSWLRSEMIEMILLSVLTGVFPLAASATAAAMWQVVSGGLSLQALLSAGFDLGSLAAVVATVMIFVATVRATPRTAVKPNNVTPLKPRPVTPRPSGGKMRKVA</sequence>
<proteinExistence type="predicted"/>
<feature type="transmembrane region" description="Helical" evidence="2">
    <location>
        <begin position="6"/>
        <end position="26"/>
    </location>
</feature>
<keyword evidence="2" id="KW-1133">Transmembrane helix</keyword>
<dbReference type="RefSeq" id="WP_094021565.1">
    <property type="nucleotide sequence ID" value="NZ_FXYF01000007.1"/>
</dbReference>
<reference evidence="3 4" key="1">
    <citation type="submission" date="2017-05" db="EMBL/GenBank/DDBJ databases">
        <authorList>
            <person name="Song R."/>
            <person name="Chenine A.L."/>
            <person name="Ruprecht R.M."/>
        </authorList>
    </citation>
    <scope>NUCLEOTIDE SEQUENCE [LARGE SCALE GENOMIC DNA]</scope>
    <source>
        <strain evidence="3 4">CECT 8898</strain>
    </source>
</reference>
<feature type="region of interest" description="Disordered" evidence="1">
    <location>
        <begin position="106"/>
        <end position="132"/>
    </location>
</feature>
<gene>
    <name evidence="3" type="ORF">MAA8898_02739</name>
</gene>
<dbReference type="Proteomes" id="UP000207598">
    <property type="component" value="Unassembled WGS sequence"/>
</dbReference>
<feature type="transmembrane region" description="Helical" evidence="2">
    <location>
        <begin position="38"/>
        <end position="62"/>
    </location>
</feature>
<keyword evidence="2" id="KW-0812">Transmembrane</keyword>
<evidence type="ECO:0000256" key="2">
    <source>
        <dbReference type="SAM" id="Phobius"/>
    </source>
</evidence>
<evidence type="ECO:0000313" key="3">
    <source>
        <dbReference type="EMBL" id="SMX43099.1"/>
    </source>
</evidence>
<accession>A0A238KJT5</accession>
<keyword evidence="4" id="KW-1185">Reference proteome</keyword>
<evidence type="ECO:0000256" key="1">
    <source>
        <dbReference type="SAM" id="MobiDB-lite"/>
    </source>
</evidence>
<evidence type="ECO:0000313" key="4">
    <source>
        <dbReference type="Proteomes" id="UP000207598"/>
    </source>
</evidence>
<dbReference type="OrthoDB" id="7874406at2"/>
<dbReference type="AlphaFoldDB" id="A0A238KJT5"/>